<dbReference type="Proteomes" id="UP000475037">
    <property type="component" value="Unassembled WGS sequence"/>
</dbReference>
<comment type="caution">
    <text evidence="1">The sequence shown here is derived from an EMBL/GenBank/DDBJ whole genome shotgun (WGS) entry which is preliminary data.</text>
</comment>
<feature type="non-terminal residue" evidence="1">
    <location>
        <position position="111"/>
    </location>
</feature>
<reference evidence="1 2" key="1">
    <citation type="submission" date="2019-11" db="EMBL/GenBank/DDBJ databases">
        <authorList>
            <person name="Yang C."/>
            <person name="Li F."/>
        </authorList>
    </citation>
    <scope>NUCLEOTIDE SEQUENCE [LARGE SCALE GENOMIC DNA]</scope>
    <source>
        <strain evidence="1">KB4526</strain>
        <tissue evidence="1">Muscle</tissue>
    </source>
</reference>
<dbReference type="EMBL" id="VOAJ01001062">
    <property type="protein sequence ID" value="KAF0885331.1"/>
    <property type="molecule type" value="Genomic_DNA"/>
</dbReference>
<sequence>KENPEVDPQICVQLIPDKAGNNIQWNKDSPFSKWCWDNWTVRCRRMNLNHFLTPYIKINSKWMEDLNIGQEATKILEEKTGNNLFDLGCSNFLLDFLLGSGNKENKSKNKL</sequence>
<feature type="non-terminal residue" evidence="1">
    <location>
        <position position="1"/>
    </location>
</feature>
<proteinExistence type="predicted"/>
<gene>
    <name evidence="1" type="primary">Pol_94</name>
    <name evidence="1" type="ORF">FOF47_R06474</name>
</gene>
<organism evidence="1 2">
    <name type="scientific">Crocuta crocuta</name>
    <name type="common">Spotted hyena</name>
    <dbReference type="NCBI Taxonomy" id="9678"/>
    <lineage>
        <taxon>Eukaryota</taxon>
        <taxon>Metazoa</taxon>
        <taxon>Chordata</taxon>
        <taxon>Craniata</taxon>
        <taxon>Vertebrata</taxon>
        <taxon>Euteleostomi</taxon>
        <taxon>Mammalia</taxon>
        <taxon>Eutheria</taxon>
        <taxon>Laurasiatheria</taxon>
        <taxon>Carnivora</taxon>
        <taxon>Feliformia</taxon>
        <taxon>Hyaenidae</taxon>
        <taxon>Crocuta</taxon>
    </lineage>
</organism>
<name>A0A6G1BC29_CROCR</name>
<evidence type="ECO:0000313" key="2">
    <source>
        <dbReference type="Proteomes" id="UP000475037"/>
    </source>
</evidence>
<keyword evidence="2" id="KW-1185">Reference proteome</keyword>
<evidence type="ECO:0000313" key="1">
    <source>
        <dbReference type="EMBL" id="KAF0885331.1"/>
    </source>
</evidence>
<protein>
    <submittedName>
        <fullName evidence="1">LORF2 protein</fullName>
    </submittedName>
</protein>
<dbReference type="AlphaFoldDB" id="A0A6G1BC29"/>
<accession>A0A6G1BC29</accession>